<dbReference type="Proteomes" id="UP000095286">
    <property type="component" value="Unplaced"/>
</dbReference>
<reference evidence="2" key="1">
    <citation type="submission" date="2016-11" db="UniProtKB">
        <authorList>
            <consortium name="WormBaseParasite"/>
        </authorList>
    </citation>
    <scope>IDENTIFICATION</scope>
    <source>
        <strain evidence="2">KR3021</strain>
    </source>
</reference>
<evidence type="ECO:0000313" key="2">
    <source>
        <dbReference type="WBParaSite" id="RSKR_0001159800.1"/>
    </source>
</evidence>
<name>A0AC35UGQ1_9BILA</name>
<proteinExistence type="predicted"/>
<dbReference type="WBParaSite" id="RSKR_0001159800.1">
    <property type="protein sequence ID" value="RSKR_0001159800.1"/>
    <property type="gene ID" value="RSKR_0001159800"/>
</dbReference>
<protein>
    <submittedName>
        <fullName evidence="2">GLPGLI family protein</fullName>
    </submittedName>
</protein>
<accession>A0AC35UGQ1</accession>
<organism evidence="1 2">
    <name type="scientific">Rhabditophanes sp. KR3021</name>
    <dbReference type="NCBI Taxonomy" id="114890"/>
    <lineage>
        <taxon>Eukaryota</taxon>
        <taxon>Metazoa</taxon>
        <taxon>Ecdysozoa</taxon>
        <taxon>Nematoda</taxon>
        <taxon>Chromadorea</taxon>
        <taxon>Rhabditida</taxon>
        <taxon>Tylenchina</taxon>
        <taxon>Panagrolaimomorpha</taxon>
        <taxon>Strongyloidoidea</taxon>
        <taxon>Alloionematidae</taxon>
        <taxon>Rhabditophanes</taxon>
    </lineage>
</organism>
<sequence>MTLEVPAGFAAVEGLYCMVCSDKIYYPVVINKNSKAFAINTMNEMFELLFDAENGAPVHIARNNEKYFGYRVIDGAKLYATAKSKLKSKTFDVNKYFHGSLVENEDFKFAIPDGFKQLKNYMVSVNADRVFYPVLIETNTGKPYAFDVKNQMYPVLVDTSGVPVVMGPDGTIFPGMIENAGNPIFSSTSSDETYVSKTFPTPSKR</sequence>
<evidence type="ECO:0000313" key="1">
    <source>
        <dbReference type="Proteomes" id="UP000095286"/>
    </source>
</evidence>